<evidence type="ECO:0000313" key="5">
    <source>
        <dbReference type="EMBL" id="CUP49228.1"/>
    </source>
</evidence>
<dbReference type="PANTHER" id="PTHR43685">
    <property type="entry name" value="GLYCOSYLTRANSFERASE"/>
    <property type="match status" value="1"/>
</dbReference>
<gene>
    <name evidence="5" type="primary">hyaD_8</name>
    <name evidence="5" type="ORF">ERS852407_06093</name>
</gene>
<protein>
    <submittedName>
        <fullName evidence="5">Glycosyltransferase</fullName>
        <ecNumber evidence="5">2.4.1.212</ecNumber>
    </submittedName>
</protein>
<evidence type="ECO:0000256" key="1">
    <source>
        <dbReference type="ARBA" id="ARBA00006739"/>
    </source>
</evidence>
<dbReference type="Proteomes" id="UP000095651">
    <property type="component" value="Unassembled WGS sequence"/>
</dbReference>
<reference evidence="5 6" key="1">
    <citation type="submission" date="2015-09" db="EMBL/GenBank/DDBJ databases">
        <authorList>
            <consortium name="Pathogen Informatics"/>
        </authorList>
    </citation>
    <scope>NUCLEOTIDE SEQUENCE [LARGE SCALE GENOMIC DNA]</scope>
    <source>
        <strain evidence="5 6">2789STDY5608850</strain>
    </source>
</reference>
<evidence type="ECO:0000256" key="2">
    <source>
        <dbReference type="ARBA" id="ARBA00022676"/>
    </source>
</evidence>
<dbReference type="Gene3D" id="3.90.550.10">
    <property type="entry name" value="Spore Coat Polysaccharide Biosynthesis Protein SpsA, Chain A"/>
    <property type="match status" value="1"/>
</dbReference>
<dbReference type="GO" id="GO:0050501">
    <property type="term" value="F:hyaluronan synthase activity"/>
    <property type="evidence" value="ECO:0007669"/>
    <property type="project" value="UniProtKB-EC"/>
</dbReference>
<evidence type="ECO:0000256" key="3">
    <source>
        <dbReference type="ARBA" id="ARBA00022679"/>
    </source>
</evidence>
<evidence type="ECO:0000313" key="6">
    <source>
        <dbReference type="Proteomes" id="UP000095651"/>
    </source>
</evidence>
<dbReference type="RefSeq" id="WP_055660957.1">
    <property type="nucleotide sequence ID" value="NZ_CABIXC010000039.1"/>
</dbReference>
<name>A0A174NRE2_9FIRM</name>
<dbReference type="PANTHER" id="PTHR43685:SF5">
    <property type="entry name" value="GLYCOSYLTRANSFERASE EPSE-RELATED"/>
    <property type="match status" value="1"/>
</dbReference>
<keyword evidence="3 5" id="KW-0808">Transferase</keyword>
<dbReference type="SUPFAM" id="SSF53448">
    <property type="entry name" value="Nucleotide-diphospho-sugar transferases"/>
    <property type="match status" value="1"/>
</dbReference>
<dbReference type="EC" id="2.4.1.212" evidence="5"/>
<dbReference type="AlphaFoldDB" id="A0A174NRE2"/>
<keyword evidence="2 5" id="KW-0328">Glycosyltransferase</keyword>
<dbReference type="InterPro" id="IPR050834">
    <property type="entry name" value="Glycosyltransf_2"/>
</dbReference>
<comment type="similarity">
    <text evidence="1">Belongs to the glycosyltransferase 2 family.</text>
</comment>
<dbReference type="InterPro" id="IPR029044">
    <property type="entry name" value="Nucleotide-diphossugar_trans"/>
</dbReference>
<sequence>MALVSVIMGVYNCKDYEVLENSINSIINQSFTDWEFIICNDGSTNDTLQEIKKYEKIDNRIKVVSYKENRGLAYALNYCLKFAKGKYIARQDDDDYSELNRLKVQVEFMVNHPEYAIVGANAFVYDDDGIWGQYIVEERPEKASFFWNSPFAHPIVLIDKQALDKVNGYRIAKETRRCEDYDLFMRMYAMGCKGYNIQEKLYNYRIVNNASGKYRAFKYRIDEAKVRFLGYKKMSVLAKGFPYVFKPILIGLIPQFIFSKIRRNQY</sequence>
<dbReference type="Pfam" id="PF00535">
    <property type="entry name" value="Glycos_transf_2"/>
    <property type="match status" value="1"/>
</dbReference>
<organism evidence="5 6">
    <name type="scientific">Hungatella hathewayi</name>
    <dbReference type="NCBI Taxonomy" id="154046"/>
    <lineage>
        <taxon>Bacteria</taxon>
        <taxon>Bacillati</taxon>
        <taxon>Bacillota</taxon>
        <taxon>Clostridia</taxon>
        <taxon>Lachnospirales</taxon>
        <taxon>Lachnospiraceae</taxon>
        <taxon>Hungatella</taxon>
    </lineage>
</organism>
<proteinExistence type="inferred from homology"/>
<accession>A0A174NRE2</accession>
<evidence type="ECO:0000259" key="4">
    <source>
        <dbReference type="Pfam" id="PF00535"/>
    </source>
</evidence>
<dbReference type="InterPro" id="IPR001173">
    <property type="entry name" value="Glyco_trans_2-like"/>
</dbReference>
<dbReference type="EMBL" id="CYZE01000039">
    <property type="protein sequence ID" value="CUP49228.1"/>
    <property type="molecule type" value="Genomic_DNA"/>
</dbReference>
<feature type="domain" description="Glycosyltransferase 2-like" evidence="4">
    <location>
        <begin position="5"/>
        <end position="152"/>
    </location>
</feature>